<accession>A0A915PW36</accession>
<proteinExistence type="predicted"/>
<dbReference type="Proteomes" id="UP000887581">
    <property type="component" value="Unplaced"/>
</dbReference>
<dbReference type="InterPro" id="IPR016040">
    <property type="entry name" value="NAD(P)-bd_dom"/>
</dbReference>
<sequence>MSPIVSPLMTAYSPRNVLVSGGCGFIGSNFINYIFRVWPQTNIVNVDKLILNSDVFYVNEEVIESARYKLITADIRNRALIGRILDENKAILSHLDSNFINCTSTRCYADPIEAIENNVIAFIQFLESIRSYKKVERFIHISTDEVYGDSDLASDEKGKNEEALLLPGNPYAATKAACESYIHMCCELFAMPIIILRVNNIYGPNQWDVKVVPRFIQLARNMEKFTVQGSGAQLRSWLHVNDAAEGIRHAVEYGTLREIYNIGTYFEMNVIDLANIIQAEVDRYLGRKPTPVEFINIPDRPYNDLRYLLDYSKISLKTDWSPKISLGEGISQVVASTLTPQKKNQKMVVVVYGGRGWIGQQCCKIFLEREIPFTLANCRIGKNSDAEVLNELNGIYCTHVLCCTGRTHGGKFKTIEYLEGGPGRTFENIRDNLYSVIALAEMCQILGLHFTYVGTGYLFAYDQDHLIAGKSFTDDDLPTFFGNSYSIVKGVTDRMMRQYQGGNKECLNARITLPLNFCLDDERNLLTKILKYKQIFDAPVSITILDDCIPALVDLMERRVGGNLNLVSPQPISFSQILELYKEIVCSDLHHYELLDAKSAKYQELCATKGNCTLDSSKLKQLCPEIQNTWESLRKGLTKIRENLK</sequence>
<dbReference type="Gene3D" id="3.40.50.720">
    <property type="entry name" value="NAD(P)-binding Rossmann-like Domain"/>
    <property type="match status" value="2"/>
</dbReference>
<protein>
    <submittedName>
        <fullName evidence="3">NAD(P)-binding domain-containing protein</fullName>
    </submittedName>
</protein>
<dbReference type="InterPro" id="IPR036291">
    <property type="entry name" value="NAD(P)-bd_dom_sf"/>
</dbReference>
<dbReference type="PANTHER" id="PTHR43000">
    <property type="entry name" value="DTDP-D-GLUCOSE 4,6-DEHYDRATASE-RELATED"/>
    <property type="match status" value="1"/>
</dbReference>
<organism evidence="2 3">
    <name type="scientific">Setaria digitata</name>
    <dbReference type="NCBI Taxonomy" id="48799"/>
    <lineage>
        <taxon>Eukaryota</taxon>
        <taxon>Metazoa</taxon>
        <taxon>Ecdysozoa</taxon>
        <taxon>Nematoda</taxon>
        <taxon>Chromadorea</taxon>
        <taxon>Rhabditida</taxon>
        <taxon>Spirurina</taxon>
        <taxon>Spiruromorpha</taxon>
        <taxon>Filarioidea</taxon>
        <taxon>Setariidae</taxon>
        <taxon>Setaria</taxon>
    </lineage>
</organism>
<dbReference type="GO" id="GO:0003824">
    <property type="term" value="F:catalytic activity"/>
    <property type="evidence" value="ECO:0007669"/>
    <property type="project" value="UniProtKB-ARBA"/>
</dbReference>
<reference evidence="3" key="1">
    <citation type="submission" date="2022-11" db="UniProtKB">
        <authorList>
            <consortium name="WormBaseParasite"/>
        </authorList>
    </citation>
    <scope>IDENTIFICATION</scope>
</reference>
<feature type="domain" description="NAD(P)-binding" evidence="1">
    <location>
        <begin position="18"/>
        <end position="332"/>
    </location>
</feature>
<dbReference type="WBParaSite" id="sdigi.contig3.g409.t1">
    <property type="protein sequence ID" value="sdigi.contig3.g409.t1"/>
    <property type="gene ID" value="sdigi.contig3.g409"/>
</dbReference>
<dbReference type="Pfam" id="PF16363">
    <property type="entry name" value="GDP_Man_Dehyd"/>
    <property type="match status" value="1"/>
</dbReference>
<evidence type="ECO:0000313" key="3">
    <source>
        <dbReference type="WBParaSite" id="sdigi.contig3.g409.t1"/>
    </source>
</evidence>
<dbReference type="Gene3D" id="3.90.25.10">
    <property type="entry name" value="UDP-galactose 4-epimerase, domain 1"/>
    <property type="match status" value="1"/>
</dbReference>
<dbReference type="AlphaFoldDB" id="A0A915PW36"/>
<name>A0A915PW36_9BILA</name>
<evidence type="ECO:0000259" key="1">
    <source>
        <dbReference type="Pfam" id="PF16363"/>
    </source>
</evidence>
<dbReference type="SUPFAM" id="SSF51735">
    <property type="entry name" value="NAD(P)-binding Rossmann-fold domains"/>
    <property type="match status" value="2"/>
</dbReference>
<keyword evidence="2" id="KW-1185">Reference proteome</keyword>
<evidence type="ECO:0000313" key="2">
    <source>
        <dbReference type="Proteomes" id="UP000887581"/>
    </source>
</evidence>